<feature type="transmembrane region" description="Helical" evidence="9">
    <location>
        <begin position="58"/>
        <end position="76"/>
    </location>
</feature>
<keyword evidence="4" id="KW-1003">Cell membrane</keyword>
<dbReference type="PANTHER" id="PTHR34308:SF1">
    <property type="entry name" value="COBALAMIN BIOSYNTHESIS PROTEIN CBIB"/>
    <property type="match status" value="1"/>
</dbReference>
<dbReference type="Pfam" id="PF03186">
    <property type="entry name" value="CobD_Cbib"/>
    <property type="match status" value="1"/>
</dbReference>
<feature type="transmembrane region" description="Helical" evidence="9">
    <location>
        <begin position="203"/>
        <end position="231"/>
    </location>
</feature>
<dbReference type="GO" id="GO:0048472">
    <property type="term" value="F:threonine-phosphate decarboxylase activity"/>
    <property type="evidence" value="ECO:0007669"/>
    <property type="project" value="InterPro"/>
</dbReference>
<accession>A0A382RIQ9</accession>
<dbReference type="EMBL" id="UINC01121739">
    <property type="protein sequence ID" value="SVC97112.1"/>
    <property type="molecule type" value="Genomic_DNA"/>
</dbReference>
<evidence type="ECO:0000313" key="10">
    <source>
        <dbReference type="EMBL" id="SVC97112.1"/>
    </source>
</evidence>
<proteinExistence type="inferred from homology"/>
<reference evidence="10" key="1">
    <citation type="submission" date="2018-05" db="EMBL/GenBank/DDBJ databases">
        <authorList>
            <person name="Lanie J.A."/>
            <person name="Ng W.-L."/>
            <person name="Kazmierczak K.M."/>
            <person name="Andrzejewski T.M."/>
            <person name="Davidsen T.M."/>
            <person name="Wayne K.J."/>
            <person name="Tettelin H."/>
            <person name="Glass J.I."/>
            <person name="Rusch D."/>
            <person name="Podicherti R."/>
            <person name="Tsui H.-C.T."/>
            <person name="Winkler M.E."/>
        </authorList>
    </citation>
    <scope>NUCLEOTIDE SEQUENCE</scope>
</reference>
<gene>
    <name evidence="10" type="ORF">METZ01_LOCUS349966</name>
</gene>
<keyword evidence="6 9" id="KW-0812">Transmembrane</keyword>
<evidence type="ECO:0000256" key="7">
    <source>
        <dbReference type="ARBA" id="ARBA00022989"/>
    </source>
</evidence>
<evidence type="ECO:0000256" key="2">
    <source>
        <dbReference type="ARBA" id="ARBA00004953"/>
    </source>
</evidence>
<evidence type="ECO:0000256" key="1">
    <source>
        <dbReference type="ARBA" id="ARBA00004651"/>
    </source>
</evidence>
<dbReference type="AlphaFoldDB" id="A0A382RIQ9"/>
<dbReference type="InterPro" id="IPR004485">
    <property type="entry name" value="Cobalamin_biosynth_CobD/CbiB"/>
</dbReference>
<comment type="similarity">
    <text evidence="3">Belongs to the CobD/CbiB family.</text>
</comment>
<evidence type="ECO:0000256" key="9">
    <source>
        <dbReference type="SAM" id="Phobius"/>
    </source>
</evidence>
<evidence type="ECO:0000256" key="4">
    <source>
        <dbReference type="ARBA" id="ARBA00022475"/>
    </source>
</evidence>
<comment type="subcellular location">
    <subcellularLocation>
        <location evidence="1">Cell membrane</location>
        <topology evidence="1">Multi-pass membrane protein</topology>
    </subcellularLocation>
</comment>
<feature type="transmembrane region" description="Helical" evidence="9">
    <location>
        <begin position="158"/>
        <end position="183"/>
    </location>
</feature>
<evidence type="ECO:0000256" key="6">
    <source>
        <dbReference type="ARBA" id="ARBA00022692"/>
    </source>
</evidence>
<protein>
    <recommendedName>
        <fullName evidence="11">Cobalamin biosynthesis protein CobD</fullName>
    </recommendedName>
</protein>
<feature type="transmembrane region" description="Helical" evidence="9">
    <location>
        <begin position="7"/>
        <end position="24"/>
    </location>
</feature>
<name>A0A382RIQ9_9ZZZZ</name>
<keyword evidence="8 9" id="KW-0472">Membrane</keyword>
<evidence type="ECO:0008006" key="11">
    <source>
        <dbReference type="Google" id="ProtNLM"/>
    </source>
</evidence>
<keyword evidence="7 9" id="KW-1133">Transmembrane helix</keyword>
<feature type="transmembrane region" description="Helical" evidence="9">
    <location>
        <begin position="82"/>
        <end position="102"/>
    </location>
</feature>
<keyword evidence="5" id="KW-0169">Cobalamin biosynthesis</keyword>
<comment type="pathway">
    <text evidence="2">Cofactor biosynthesis; adenosylcobalamin biosynthesis.</text>
</comment>
<dbReference type="PANTHER" id="PTHR34308">
    <property type="entry name" value="COBALAMIN BIOSYNTHESIS PROTEIN CBIB"/>
    <property type="match status" value="1"/>
</dbReference>
<evidence type="ECO:0000256" key="5">
    <source>
        <dbReference type="ARBA" id="ARBA00022573"/>
    </source>
</evidence>
<feature type="non-terminal residue" evidence="10">
    <location>
        <position position="317"/>
    </location>
</feature>
<feature type="transmembrane region" description="Helical" evidence="9">
    <location>
        <begin position="292"/>
        <end position="316"/>
    </location>
</feature>
<dbReference type="GO" id="GO:0009236">
    <property type="term" value="P:cobalamin biosynthetic process"/>
    <property type="evidence" value="ECO:0007669"/>
    <property type="project" value="UniProtKB-UniPathway"/>
</dbReference>
<dbReference type="GO" id="GO:0005886">
    <property type="term" value="C:plasma membrane"/>
    <property type="evidence" value="ECO:0007669"/>
    <property type="project" value="UniProtKB-SubCell"/>
</dbReference>
<evidence type="ECO:0000256" key="3">
    <source>
        <dbReference type="ARBA" id="ARBA00006263"/>
    </source>
</evidence>
<sequence length="317" mass="34608">MDSLSPLWCLFAAILIDLYAGGWFQARSNFWLPGNLLGCLSGKLRSKLDRRERSTGTLLIRGVFGACFMLVVGAGAGAGIHWLLFNIPLGWVLELAIVTTLISMGKPWRDAVLLASSLQLDSLENSRRVLRKLSDRDATYSDSSEITRLGIEAITAHLIVSFLGPTLSYAFLGLPGILMYHSLRVMYPCHDASSEYLFFSKRLAAVMDWCLSWAGGIILLLAVLLTPFTFFGGPFYQWRAFFSSSRKFKYGSAKLVIAGALGISLEGPRQYALGRVERPYLGSGKAPLPTDLVLAAKLILMAAALSAALILACAILF</sequence>
<dbReference type="UniPathway" id="UPA00148"/>
<organism evidence="10">
    <name type="scientific">marine metagenome</name>
    <dbReference type="NCBI Taxonomy" id="408172"/>
    <lineage>
        <taxon>unclassified sequences</taxon>
        <taxon>metagenomes</taxon>
        <taxon>ecological metagenomes</taxon>
    </lineage>
</organism>
<evidence type="ECO:0000256" key="8">
    <source>
        <dbReference type="ARBA" id="ARBA00023136"/>
    </source>
</evidence>